<name>A0A2P2IX70_RHIMU</name>
<protein>
    <submittedName>
        <fullName evidence="1">Uncharacterized protein</fullName>
    </submittedName>
</protein>
<evidence type="ECO:0000313" key="1">
    <source>
        <dbReference type="EMBL" id="MBW85814.1"/>
    </source>
</evidence>
<dbReference type="AlphaFoldDB" id="A0A2P2IX70"/>
<dbReference type="EMBL" id="GGEC01005331">
    <property type="protein sequence ID" value="MBW85814.1"/>
    <property type="molecule type" value="Transcribed_RNA"/>
</dbReference>
<sequence>MTILSQPSIWCFCSLNSNSTLSIEHVCSPKSRIARLVSFLIYMITTYSLYVPDWSFPRMNIMNQRDTRSDVG</sequence>
<reference evidence="1" key="1">
    <citation type="submission" date="2018-02" db="EMBL/GenBank/DDBJ databases">
        <title>Rhizophora mucronata_Transcriptome.</title>
        <authorList>
            <person name="Meera S.P."/>
            <person name="Sreeshan A."/>
            <person name="Augustine A."/>
        </authorList>
    </citation>
    <scope>NUCLEOTIDE SEQUENCE</scope>
    <source>
        <tissue evidence="1">Leaf</tissue>
    </source>
</reference>
<accession>A0A2P2IX70</accession>
<organism evidence="1">
    <name type="scientific">Rhizophora mucronata</name>
    <name type="common">Asiatic mangrove</name>
    <dbReference type="NCBI Taxonomy" id="61149"/>
    <lineage>
        <taxon>Eukaryota</taxon>
        <taxon>Viridiplantae</taxon>
        <taxon>Streptophyta</taxon>
        <taxon>Embryophyta</taxon>
        <taxon>Tracheophyta</taxon>
        <taxon>Spermatophyta</taxon>
        <taxon>Magnoliopsida</taxon>
        <taxon>eudicotyledons</taxon>
        <taxon>Gunneridae</taxon>
        <taxon>Pentapetalae</taxon>
        <taxon>rosids</taxon>
        <taxon>fabids</taxon>
        <taxon>Malpighiales</taxon>
        <taxon>Rhizophoraceae</taxon>
        <taxon>Rhizophora</taxon>
    </lineage>
</organism>
<proteinExistence type="predicted"/>